<dbReference type="OrthoDB" id="6262731at2759"/>
<name>A0A090LHW7_STRRB</name>
<dbReference type="Proteomes" id="UP000035682">
    <property type="component" value="Unplaced"/>
</dbReference>
<dbReference type="PANTHER" id="PTHR13088:SF3">
    <property type="entry name" value="FAS APOPTOTIC INHIBITORY MOLECULE 1"/>
    <property type="match status" value="1"/>
</dbReference>
<sequence>MDLEGSDLVATWNVPMSKKVYKVEFEHGTTTGRRVVRIDGEVIINKNWQFKLVGKETFRLENAVCSISIEALGIFSYEYSLEVAGKTFEKFQEQQKKSLVTWYAYILGIPARICLDKDSMEVWINGKKIETAGEFVDDGTETHFVFNNTECYIKNCSSGKKKIGVIHKLFINGKEINEDEKIDEVCNS</sequence>
<accession>A0A090LHW7</accession>
<evidence type="ECO:0000313" key="1">
    <source>
        <dbReference type="EMBL" id="CEF67110.1"/>
    </source>
</evidence>
<dbReference type="GO" id="GO:1902042">
    <property type="term" value="P:negative regulation of extrinsic apoptotic signaling pathway via death domain receptors"/>
    <property type="evidence" value="ECO:0007669"/>
    <property type="project" value="TreeGrafter"/>
</dbReference>
<dbReference type="InterPro" id="IPR010695">
    <property type="entry name" value="FAIM1"/>
</dbReference>
<evidence type="ECO:0000313" key="2">
    <source>
        <dbReference type="Proteomes" id="UP000035682"/>
    </source>
</evidence>
<dbReference type="EMBL" id="LN609529">
    <property type="protein sequence ID" value="CEF67110.1"/>
    <property type="molecule type" value="Genomic_DNA"/>
</dbReference>
<dbReference type="Pfam" id="PF06905">
    <property type="entry name" value="FAIM1"/>
    <property type="match status" value="1"/>
</dbReference>
<dbReference type="RefSeq" id="XP_024506310.1">
    <property type="nucleotide sequence ID" value="XM_024652766.1"/>
</dbReference>
<dbReference type="InterPro" id="IPR038513">
    <property type="entry name" value="FAIM1_dom_sf"/>
</dbReference>
<dbReference type="WBParaSite" id="SRAE_2000177500.1">
    <property type="protein sequence ID" value="SRAE_2000177500.1"/>
    <property type="gene ID" value="WBGene00261981"/>
</dbReference>
<dbReference type="PANTHER" id="PTHR13088">
    <property type="entry name" value="FAS APOPTOTIC INHIBITORY MOLECULE FAIM"/>
    <property type="match status" value="1"/>
</dbReference>
<dbReference type="OMA" id="SQEYRIM"/>
<gene>
    <name evidence="1 3 4" type="ORF">SRAE_2000177500</name>
</gene>
<reference evidence="2" key="1">
    <citation type="submission" date="2014-09" db="EMBL/GenBank/DDBJ databases">
        <authorList>
            <person name="Martin A.A."/>
        </authorList>
    </citation>
    <scope>NUCLEOTIDE SEQUENCE</scope>
    <source>
        <strain evidence="2">ED321</strain>
    </source>
</reference>
<dbReference type="STRING" id="34506.A0A090LHW7"/>
<dbReference type="CTD" id="36379475"/>
<reference evidence="3" key="3">
    <citation type="submission" date="2020-12" db="UniProtKB">
        <authorList>
            <consortium name="WormBaseParasite"/>
        </authorList>
    </citation>
    <scope>IDENTIFICATION</scope>
</reference>
<reference evidence="1" key="2">
    <citation type="submission" date="2014-09" db="EMBL/GenBank/DDBJ databases">
        <authorList>
            <person name="Aslett A.Martin."/>
        </authorList>
    </citation>
    <scope>NUCLEOTIDE SEQUENCE</scope>
    <source>
        <strain evidence="1">ED321 Heterogonic</strain>
    </source>
</reference>
<keyword evidence="2" id="KW-1185">Reference proteome</keyword>
<dbReference type="WormBase" id="SRAE_2000177500">
    <property type="protein sequence ID" value="SRP02855"/>
    <property type="gene ID" value="WBGene00261981"/>
</dbReference>
<dbReference type="Gene3D" id="2.40.128.180">
    <property type="match status" value="2"/>
</dbReference>
<evidence type="ECO:0000313" key="3">
    <source>
        <dbReference type="WBParaSite" id="SRAE_2000177500.1"/>
    </source>
</evidence>
<dbReference type="GeneID" id="36379475"/>
<protein>
    <submittedName>
        <fullName evidence="1 3">Fas apoptotic inhibitory molecule 1</fullName>
    </submittedName>
</protein>
<dbReference type="AlphaFoldDB" id="A0A090LHW7"/>
<proteinExistence type="predicted"/>
<evidence type="ECO:0000313" key="4">
    <source>
        <dbReference type="WormBase" id="SRAE_2000177500"/>
    </source>
</evidence>
<organism evidence="1">
    <name type="scientific">Strongyloides ratti</name>
    <name type="common">Parasitic roundworm</name>
    <dbReference type="NCBI Taxonomy" id="34506"/>
    <lineage>
        <taxon>Eukaryota</taxon>
        <taxon>Metazoa</taxon>
        <taxon>Ecdysozoa</taxon>
        <taxon>Nematoda</taxon>
        <taxon>Chromadorea</taxon>
        <taxon>Rhabditida</taxon>
        <taxon>Tylenchina</taxon>
        <taxon>Panagrolaimomorpha</taxon>
        <taxon>Strongyloidoidea</taxon>
        <taxon>Strongyloididae</taxon>
        <taxon>Strongyloides</taxon>
    </lineage>
</organism>